<accession>A0A1S5R1A1</accession>
<evidence type="ECO:0000313" key="2">
    <source>
        <dbReference type="Proteomes" id="UP000223738"/>
    </source>
</evidence>
<protein>
    <submittedName>
        <fullName evidence="1">Uncharacterized protein</fullName>
    </submittedName>
</protein>
<dbReference type="EMBL" id="KU862660">
    <property type="protein sequence ID" value="ANA49169.1"/>
    <property type="molecule type" value="Genomic_DNA"/>
</dbReference>
<keyword evidence="2" id="KW-1185">Reference proteome</keyword>
<name>A0A1S5R1A1_9CAUD</name>
<reference evidence="1 2" key="1">
    <citation type="submission" date="2016-03" db="EMBL/GenBank/DDBJ databases">
        <title>Characterization of pf16 and phiPMW: Two novel phages infecting Pseudomonas putida PpG1.</title>
        <authorList>
            <person name="Magill D.J."/>
            <person name="Krylov V.N."/>
            <person name="Allen C.C.R."/>
            <person name="McGrath J.W."/>
            <person name="Quinn J.P."/>
            <person name="Kulakov L.A."/>
        </authorList>
    </citation>
    <scope>NUCLEOTIDE SEQUENCE [LARGE SCALE GENOMIC DNA]</scope>
</reference>
<dbReference type="Proteomes" id="UP000223738">
    <property type="component" value="Segment"/>
</dbReference>
<evidence type="ECO:0000313" key="1">
    <source>
        <dbReference type="EMBL" id="ANA49169.1"/>
    </source>
</evidence>
<organism evidence="1 2">
    <name type="scientific">Pseudomonas phage phiPMW</name>
    <dbReference type="NCBI Taxonomy" id="1815582"/>
    <lineage>
        <taxon>Viruses</taxon>
        <taxon>Duplodnaviria</taxon>
        <taxon>Heunggongvirae</taxon>
        <taxon>Uroviricota</taxon>
        <taxon>Caudoviricetes</taxon>
        <taxon>Plaisancevirus</taxon>
        <taxon>Plaisancevirus PMW</taxon>
    </lineage>
</organism>
<gene>
    <name evidence="1" type="ORF">PMW_44</name>
</gene>
<sequence>MRTVKATRRPLQQSLRRKEDWRTILRSPEPLSSADTLDARAQAIDDCKYALKLNAGLSSYAALWNHFAMWLYNNDEIVVDTHPDHAYYLAIKEIREKWQTSQCLLR</sequence>
<proteinExistence type="predicted"/>